<evidence type="ECO:0000313" key="2">
    <source>
        <dbReference type="Proteomes" id="UP000005237"/>
    </source>
</evidence>
<dbReference type="EnsemblMetazoa" id="CJA39956.1">
    <property type="protein sequence ID" value="CJA39956.1"/>
    <property type="gene ID" value="WBGene00215804"/>
</dbReference>
<dbReference type="AlphaFoldDB" id="A0A8R1EQU7"/>
<dbReference type="Proteomes" id="UP000005237">
    <property type="component" value="Unassembled WGS sequence"/>
</dbReference>
<accession>A0A8R1EQU7</accession>
<evidence type="ECO:0000313" key="1">
    <source>
        <dbReference type="EnsemblMetazoa" id="CJA39956.1"/>
    </source>
</evidence>
<reference evidence="2" key="1">
    <citation type="submission" date="2010-08" db="EMBL/GenBank/DDBJ databases">
        <authorList>
            <consortium name="Caenorhabditis japonica Sequencing Consortium"/>
            <person name="Wilson R.K."/>
        </authorList>
    </citation>
    <scope>NUCLEOTIDE SEQUENCE [LARGE SCALE GENOMIC DNA]</scope>
    <source>
        <strain evidence="2">DF5081</strain>
    </source>
</reference>
<proteinExistence type="predicted"/>
<organism evidence="1 2">
    <name type="scientific">Caenorhabditis japonica</name>
    <dbReference type="NCBI Taxonomy" id="281687"/>
    <lineage>
        <taxon>Eukaryota</taxon>
        <taxon>Metazoa</taxon>
        <taxon>Ecdysozoa</taxon>
        <taxon>Nematoda</taxon>
        <taxon>Chromadorea</taxon>
        <taxon>Rhabditida</taxon>
        <taxon>Rhabditina</taxon>
        <taxon>Rhabditomorpha</taxon>
        <taxon>Rhabditoidea</taxon>
        <taxon>Rhabditidae</taxon>
        <taxon>Peloderinae</taxon>
        <taxon>Caenorhabditis</taxon>
    </lineage>
</organism>
<name>A0A8R1EQU7_CAEJA</name>
<sequence length="389" mass="44752">MNHSLDNFMNYLEEKPQPPFVFINHIKGMESLRPVLEKFSVFLQDHNKDMKSLIPSIQDTIKNITSMKPLKNQSFEEVLDNHQKISDDFILGFTPNSFTSQNYNNFVAPKYFHVAKNYEQLLDRLVMLSGILATSPGLPRYLDRFEKIREELSISAKWFGNLFDCGNENWHYPGSRQELKKYPGYLESIKKHISLPEDFQKTVTEIVNYLNATKSFIQPAVRKIVGACEPQNLGEPSKYVTEMNHLIESLGLLQNLKKTIDESRQKAINYYKEKMEVCADVEKGTDPAEYEKTIWDKDVLQGFAIVIGGIRLLKETDNYLKKMWNVKDWLDDEWKEKKEKIGKLGMNASKVQTISEGVEALIGLLDLTSGNVPWGIEKSDVLCVSPKIV</sequence>
<keyword evidence="2" id="KW-1185">Reference proteome</keyword>
<reference evidence="1" key="2">
    <citation type="submission" date="2022-06" db="UniProtKB">
        <authorList>
            <consortium name="EnsemblMetazoa"/>
        </authorList>
    </citation>
    <scope>IDENTIFICATION</scope>
    <source>
        <strain evidence="1">DF5081</strain>
    </source>
</reference>
<protein>
    <submittedName>
        <fullName evidence="1">Uncharacterized protein</fullName>
    </submittedName>
</protein>